<keyword evidence="2" id="KW-1185">Reference proteome</keyword>
<dbReference type="EMBL" id="JAWDJW010002180">
    <property type="protein sequence ID" value="KAK3078120.1"/>
    <property type="molecule type" value="Genomic_DNA"/>
</dbReference>
<protein>
    <submittedName>
        <fullName evidence="1">Uncharacterized protein</fullName>
    </submittedName>
</protein>
<reference evidence="1" key="1">
    <citation type="submission" date="2024-09" db="EMBL/GenBank/DDBJ databases">
        <title>Black Yeasts Isolated from many extreme environments.</title>
        <authorList>
            <person name="Coleine C."/>
            <person name="Stajich J.E."/>
            <person name="Selbmann L."/>
        </authorList>
    </citation>
    <scope>NUCLEOTIDE SEQUENCE</scope>
    <source>
        <strain evidence="1">CCFEE 5737</strain>
    </source>
</reference>
<comment type="caution">
    <text evidence="1">The sequence shown here is derived from an EMBL/GenBank/DDBJ whole genome shotgun (WGS) entry which is preliminary data.</text>
</comment>
<feature type="non-terminal residue" evidence="1">
    <location>
        <position position="109"/>
    </location>
</feature>
<evidence type="ECO:0000313" key="2">
    <source>
        <dbReference type="Proteomes" id="UP001186974"/>
    </source>
</evidence>
<accession>A0ACC3DNG4</accession>
<organism evidence="1 2">
    <name type="scientific">Coniosporium uncinatum</name>
    <dbReference type="NCBI Taxonomy" id="93489"/>
    <lineage>
        <taxon>Eukaryota</taxon>
        <taxon>Fungi</taxon>
        <taxon>Dikarya</taxon>
        <taxon>Ascomycota</taxon>
        <taxon>Pezizomycotina</taxon>
        <taxon>Dothideomycetes</taxon>
        <taxon>Dothideomycetes incertae sedis</taxon>
        <taxon>Coniosporium</taxon>
    </lineage>
</organism>
<sequence>MLLFCPSCSNMLTISRYPVIDGDPDAHLAGKNRFECRTCPYQYILDKRYYERKVIKPKEVEDVVGGAQMWENADRTAVQCPNDKCDGSEAYFYQLQIRSADEPMTSFYK</sequence>
<dbReference type="Proteomes" id="UP001186974">
    <property type="component" value="Unassembled WGS sequence"/>
</dbReference>
<evidence type="ECO:0000313" key="1">
    <source>
        <dbReference type="EMBL" id="KAK3078120.1"/>
    </source>
</evidence>
<name>A0ACC3DNG4_9PEZI</name>
<proteinExistence type="predicted"/>
<gene>
    <name evidence="1" type="ORF">LTS18_008390</name>
</gene>